<name>A0A2A2LM21_9BILA</name>
<dbReference type="AlphaFoldDB" id="A0A2A2LM21"/>
<dbReference type="Proteomes" id="UP000218231">
    <property type="component" value="Unassembled WGS sequence"/>
</dbReference>
<dbReference type="InterPro" id="IPR005049">
    <property type="entry name" value="STL-like"/>
</dbReference>
<dbReference type="PANTHER" id="PTHR31362">
    <property type="entry name" value="GLYCOSYLTRANSFERASE STELLO1-RELATED"/>
    <property type="match status" value="1"/>
</dbReference>
<sequence>MRDFDDLIQFCNTANYTTLYQRVTSFVTLANLHANITQLNRVLETALVIICNHPMNLTYGYSILQRLYTPYFGAVVFCGSWYPQKQNFNNTAIPPLQYPFNYIHITPKEMHKGYNGEICMIKAYELRLRNIKGHFAVADDAILNFWQPIKLDMVFHQRGTKLANIGKGPWWNSALGEEAMKNTISMLKDKDNGKTYQKLIEEYQRRLLQRKMISESETVFTELQRMKNWTISDVYYIPKREMPFYVDLMKIFYKNEIFIEISLQKYLRTVKHQIAINAYKLGPIPENTRRIGLNKYYNESMVFMHAIKLSGVIEKMDQRYMYCNTVIKAYHKVLFLHGNFTSGIENYSLG</sequence>
<comment type="caution">
    <text evidence="1">The sequence shown here is derived from an EMBL/GenBank/DDBJ whole genome shotgun (WGS) entry which is preliminary data.</text>
</comment>
<dbReference type="PANTHER" id="PTHR31362:SF0">
    <property type="entry name" value="EXOSTOSIN DOMAIN-CONTAINING PROTEIN-RELATED"/>
    <property type="match status" value="1"/>
</dbReference>
<protein>
    <submittedName>
        <fullName evidence="1">Uncharacterized protein</fullName>
    </submittedName>
</protein>
<dbReference type="EMBL" id="LIAE01006603">
    <property type="protein sequence ID" value="PAV87125.1"/>
    <property type="molecule type" value="Genomic_DNA"/>
</dbReference>
<dbReference type="STRING" id="2018661.A0A2A2LM21"/>
<dbReference type="Pfam" id="PF03385">
    <property type="entry name" value="STELLO"/>
    <property type="match status" value="1"/>
</dbReference>
<proteinExistence type="predicted"/>
<reference evidence="1 2" key="1">
    <citation type="journal article" date="2017" name="Curr. Biol.">
        <title>Genome architecture and evolution of a unichromosomal asexual nematode.</title>
        <authorList>
            <person name="Fradin H."/>
            <person name="Zegar C."/>
            <person name="Gutwein M."/>
            <person name="Lucas J."/>
            <person name="Kovtun M."/>
            <person name="Corcoran D."/>
            <person name="Baugh L.R."/>
            <person name="Kiontke K."/>
            <person name="Gunsalus K."/>
            <person name="Fitch D.H."/>
            <person name="Piano F."/>
        </authorList>
    </citation>
    <scope>NUCLEOTIDE SEQUENCE [LARGE SCALE GENOMIC DNA]</scope>
    <source>
        <strain evidence="1">PF1309</strain>
    </source>
</reference>
<accession>A0A2A2LM21</accession>
<evidence type="ECO:0000313" key="2">
    <source>
        <dbReference type="Proteomes" id="UP000218231"/>
    </source>
</evidence>
<dbReference type="OrthoDB" id="5948173at2759"/>
<keyword evidence="2" id="KW-1185">Reference proteome</keyword>
<organism evidence="1 2">
    <name type="scientific">Diploscapter pachys</name>
    <dbReference type="NCBI Taxonomy" id="2018661"/>
    <lineage>
        <taxon>Eukaryota</taxon>
        <taxon>Metazoa</taxon>
        <taxon>Ecdysozoa</taxon>
        <taxon>Nematoda</taxon>
        <taxon>Chromadorea</taxon>
        <taxon>Rhabditida</taxon>
        <taxon>Rhabditina</taxon>
        <taxon>Rhabditomorpha</taxon>
        <taxon>Rhabditoidea</taxon>
        <taxon>Rhabditidae</taxon>
        <taxon>Diploscapter</taxon>
    </lineage>
</organism>
<gene>
    <name evidence="1" type="ORF">WR25_10657</name>
</gene>
<evidence type="ECO:0000313" key="1">
    <source>
        <dbReference type="EMBL" id="PAV87125.1"/>
    </source>
</evidence>